<keyword evidence="2" id="KW-0812">Transmembrane</keyword>
<dbReference type="AlphaFoldDB" id="A0A8J0SSN6"/>
<protein>
    <submittedName>
        <fullName evidence="5">Uncharacterized protein LOC101733164 isoform X2</fullName>
    </submittedName>
</protein>
<evidence type="ECO:0000256" key="3">
    <source>
        <dbReference type="SAM" id="SignalP"/>
    </source>
</evidence>
<evidence type="ECO:0000313" key="5">
    <source>
        <dbReference type="RefSeq" id="XP_012822161.2"/>
    </source>
</evidence>
<keyword evidence="3" id="KW-0732">Signal</keyword>
<keyword evidence="2" id="KW-1133">Transmembrane helix</keyword>
<dbReference type="AGR" id="Xenbase:XB-GENE-29086763"/>
<evidence type="ECO:0000313" key="6">
    <source>
        <dbReference type="Xenbase" id="XB-GENE-29086763"/>
    </source>
</evidence>
<proteinExistence type="predicted"/>
<keyword evidence="2" id="KW-0472">Membrane</keyword>
<feature type="transmembrane region" description="Helical" evidence="2">
    <location>
        <begin position="101"/>
        <end position="122"/>
    </location>
</feature>
<dbReference type="RefSeq" id="XP_012822161.2">
    <property type="nucleotide sequence ID" value="XM_012966707.3"/>
</dbReference>
<dbReference type="Xenbase" id="XB-GENE-29086763">
    <property type="gene designation" value="LOC101733164"/>
</dbReference>
<feature type="compositionally biased region" description="Basic and acidic residues" evidence="1">
    <location>
        <begin position="21"/>
        <end position="35"/>
    </location>
</feature>
<evidence type="ECO:0000256" key="2">
    <source>
        <dbReference type="SAM" id="Phobius"/>
    </source>
</evidence>
<feature type="chain" id="PRO_5035234201" evidence="3">
    <location>
        <begin position="19"/>
        <end position="219"/>
    </location>
</feature>
<accession>A0A8J0SSN6</accession>
<feature type="region of interest" description="Disordered" evidence="1">
    <location>
        <begin position="16"/>
        <end position="95"/>
    </location>
</feature>
<dbReference type="Proteomes" id="UP000008143">
    <property type="component" value="Chromosome 1"/>
</dbReference>
<keyword evidence="4" id="KW-1185">Reference proteome</keyword>
<reference evidence="5" key="1">
    <citation type="submission" date="2025-08" db="UniProtKB">
        <authorList>
            <consortium name="RefSeq"/>
        </authorList>
    </citation>
    <scope>IDENTIFICATION</scope>
    <source>
        <strain evidence="5">Nigerian</strain>
        <tissue evidence="5">Liver and blood</tissue>
    </source>
</reference>
<name>A0A8J0SSN6_XENTR</name>
<dbReference type="GeneID" id="101733164"/>
<evidence type="ECO:0000313" key="4">
    <source>
        <dbReference type="Proteomes" id="UP000008143"/>
    </source>
</evidence>
<sequence length="219" mass="23781">MRLLYLWGLLLFAGSGSGESSEEKRKENSSEDCNKTKTNLPAPTYNTYNTAGTSTTGSTETPTFTERHKLNNSQEEETDPGEDGSTNDNHDDQPSQNTLPIVISLLAIVLVILVMASAFVLWKKKYKLRERKEKNVNAMENAKGQTNPPNKIVTVYTTATAPQEPCPAHHYEEIPNLSLVTSTCYATVGLPAPGPAQKGGATERDSGNGQYSLLGFSAL</sequence>
<evidence type="ECO:0000256" key="1">
    <source>
        <dbReference type="SAM" id="MobiDB-lite"/>
    </source>
</evidence>
<feature type="compositionally biased region" description="Low complexity" evidence="1">
    <location>
        <begin position="44"/>
        <end position="64"/>
    </location>
</feature>
<feature type="signal peptide" evidence="3">
    <location>
        <begin position="1"/>
        <end position="18"/>
    </location>
</feature>
<organism evidence="4 5">
    <name type="scientific">Xenopus tropicalis</name>
    <name type="common">Western clawed frog</name>
    <name type="synonym">Silurana tropicalis</name>
    <dbReference type="NCBI Taxonomy" id="8364"/>
    <lineage>
        <taxon>Eukaryota</taxon>
        <taxon>Metazoa</taxon>
        <taxon>Chordata</taxon>
        <taxon>Craniata</taxon>
        <taxon>Vertebrata</taxon>
        <taxon>Euteleostomi</taxon>
        <taxon>Amphibia</taxon>
        <taxon>Batrachia</taxon>
        <taxon>Anura</taxon>
        <taxon>Pipoidea</taxon>
        <taxon>Pipidae</taxon>
        <taxon>Xenopodinae</taxon>
        <taxon>Xenopus</taxon>
        <taxon>Silurana</taxon>
    </lineage>
</organism>
<gene>
    <name evidence="5 6" type="primary">LOC101733164</name>
</gene>